<dbReference type="EC" id="4.3.2.9" evidence="1"/>
<dbReference type="SUPFAM" id="SSF110857">
    <property type="entry name" value="Gamma-glutamyl cyclotransferase-like"/>
    <property type="match status" value="1"/>
</dbReference>
<protein>
    <recommendedName>
        <fullName evidence="1">gamma-glutamylcyclotransferase</fullName>
        <ecNumber evidence="1">4.3.2.9</ecNumber>
    </recommendedName>
</protein>
<dbReference type="Pfam" id="PF13772">
    <property type="entry name" value="AIG2_2"/>
    <property type="match status" value="1"/>
</dbReference>
<dbReference type="PANTHER" id="PTHR12935">
    <property type="entry name" value="GAMMA-GLUTAMYLCYCLOTRANSFERASE"/>
    <property type="match status" value="1"/>
</dbReference>
<organism evidence="5 7">
    <name type="scientific">Macrostomum lignano</name>
    <dbReference type="NCBI Taxonomy" id="282301"/>
    <lineage>
        <taxon>Eukaryota</taxon>
        <taxon>Metazoa</taxon>
        <taxon>Spiralia</taxon>
        <taxon>Lophotrochozoa</taxon>
        <taxon>Platyhelminthes</taxon>
        <taxon>Rhabditophora</taxon>
        <taxon>Macrostomorpha</taxon>
        <taxon>Macrostomida</taxon>
        <taxon>Macrostomidae</taxon>
        <taxon>Macrostomum</taxon>
    </lineage>
</organism>
<evidence type="ECO:0000313" key="7">
    <source>
        <dbReference type="Proteomes" id="UP000215902"/>
    </source>
</evidence>
<dbReference type="CDD" id="cd06661">
    <property type="entry name" value="GGCT_like"/>
    <property type="match status" value="1"/>
</dbReference>
<dbReference type="Proteomes" id="UP000215902">
    <property type="component" value="Unassembled WGS sequence"/>
</dbReference>
<accession>A0A267FMH1</accession>
<comment type="caution">
    <text evidence="5">The sequence shown here is derived from an EMBL/GenBank/DDBJ whole genome shotgun (WGS) entry which is preliminary data.</text>
</comment>
<keyword evidence="7" id="KW-1185">Reference proteome</keyword>
<name>A0A267FMH1_9PLAT</name>
<feature type="binding site" evidence="4">
    <location>
        <position position="144"/>
    </location>
    <ligand>
        <name>substrate</name>
    </ligand>
</feature>
<dbReference type="InterPro" id="IPR017939">
    <property type="entry name" value="G-Glutamylcylcotransferase"/>
</dbReference>
<proteinExistence type="predicted"/>
<dbReference type="InterPro" id="IPR036568">
    <property type="entry name" value="GGCT-like_sf"/>
</dbReference>
<dbReference type="AlphaFoldDB" id="A0A267FMH1"/>
<evidence type="ECO:0000313" key="6">
    <source>
        <dbReference type="EMBL" id="PAA89376.1"/>
    </source>
</evidence>
<dbReference type="GO" id="GO:0003839">
    <property type="term" value="F:gamma-glutamylcyclotransferase activity"/>
    <property type="evidence" value="ECO:0007669"/>
    <property type="project" value="UniProtKB-EC"/>
</dbReference>
<evidence type="ECO:0000256" key="3">
    <source>
        <dbReference type="PIRSR" id="PIRSR617939-1"/>
    </source>
</evidence>
<dbReference type="OrthoDB" id="2924818at2759"/>
<dbReference type="STRING" id="282301.A0A267FMH1"/>
<dbReference type="PANTHER" id="PTHR12935:SF0">
    <property type="entry name" value="GAMMA-GLUTAMYLCYCLOTRANSFERASE"/>
    <property type="match status" value="1"/>
</dbReference>
<feature type="binding site" evidence="4">
    <location>
        <begin position="14"/>
        <end position="19"/>
    </location>
    <ligand>
        <name>substrate</name>
    </ligand>
</feature>
<evidence type="ECO:0000256" key="4">
    <source>
        <dbReference type="PIRSR" id="PIRSR617939-2"/>
    </source>
</evidence>
<dbReference type="EMBL" id="NIVC01000910">
    <property type="protein sequence ID" value="PAA74971.1"/>
    <property type="molecule type" value="Genomic_DNA"/>
</dbReference>
<dbReference type="Gene3D" id="3.10.490.10">
    <property type="entry name" value="Gamma-glutamyl cyclotransferase-like"/>
    <property type="match status" value="1"/>
</dbReference>
<evidence type="ECO:0000256" key="1">
    <source>
        <dbReference type="ARBA" id="ARBA00012346"/>
    </source>
</evidence>
<gene>
    <name evidence="6" type="ORF">BOX15_Mlig001450g3</name>
    <name evidence="5" type="ORF">BOX15_Mlig001450g4</name>
</gene>
<feature type="active site" description="Proton acceptor" evidence="3">
    <location>
        <position position="102"/>
    </location>
</feature>
<evidence type="ECO:0000313" key="5">
    <source>
        <dbReference type="EMBL" id="PAA74971.1"/>
    </source>
</evidence>
<reference evidence="5 7" key="1">
    <citation type="submission" date="2017-06" db="EMBL/GenBank/DDBJ databases">
        <title>A platform for efficient transgenesis in Macrostomum lignano, a flatworm model organism for stem cell research.</title>
        <authorList>
            <person name="Berezikov E."/>
        </authorList>
    </citation>
    <scope>NUCLEOTIDE SEQUENCE [LARGE SCALE GENOMIC DNA]</scope>
    <source>
        <strain evidence="5">DV1</strain>
        <tissue evidence="5">Whole organism</tissue>
    </source>
</reference>
<dbReference type="InterPro" id="IPR013024">
    <property type="entry name" value="GGCT-like"/>
</dbReference>
<evidence type="ECO:0000256" key="2">
    <source>
        <dbReference type="ARBA" id="ARBA00023239"/>
    </source>
</evidence>
<sequence length="207" mass="23010">MSVSSLARPGRFLYFGFGSNLLRERLRLANKSAEFQATGRLSGYRLEFADPSHSLPQSDRDKAQRTWHGGAATIVEADAQKFVFGTVWSLADGDSDSLDSQEGVDSGIYERISVTVRLLDSGQEVRCRSYRMVRCQPMAPSPHYLDIILRGAVQSGLPADYVDNLRKRQHNGYAGECIKYFEVLRQCAAAADDVPPCQIDALRGLQF</sequence>
<dbReference type="EMBL" id="NIVC01000152">
    <property type="protein sequence ID" value="PAA89376.1"/>
    <property type="molecule type" value="Genomic_DNA"/>
</dbReference>
<keyword evidence="2" id="KW-0456">Lyase</keyword>